<dbReference type="FunFam" id="2.20.25.350:FF:000001">
    <property type="entry name" value="Eukaryotic translation initiation factor 5"/>
    <property type="match status" value="1"/>
</dbReference>
<evidence type="ECO:0000256" key="5">
    <source>
        <dbReference type="ARBA" id="ARBA00023134"/>
    </source>
</evidence>
<evidence type="ECO:0000256" key="7">
    <source>
        <dbReference type="SAM" id="MobiDB-lite"/>
    </source>
</evidence>
<keyword evidence="10" id="KW-1185">Reference proteome</keyword>
<dbReference type="GO" id="GO:0005525">
    <property type="term" value="F:GTP binding"/>
    <property type="evidence" value="ECO:0007669"/>
    <property type="project" value="UniProtKB-KW"/>
</dbReference>
<dbReference type="InterPro" id="IPR016024">
    <property type="entry name" value="ARM-type_fold"/>
</dbReference>
<dbReference type="FunCoup" id="C1E0M6">
    <property type="interactions" value="1961"/>
</dbReference>
<dbReference type="GO" id="GO:0001732">
    <property type="term" value="P:formation of cytoplasmic translation initiation complex"/>
    <property type="evidence" value="ECO:0007669"/>
    <property type="project" value="TreeGrafter"/>
</dbReference>
<dbReference type="Pfam" id="PF02020">
    <property type="entry name" value="W2"/>
    <property type="match status" value="1"/>
</dbReference>
<reference evidence="9 10" key="1">
    <citation type="journal article" date="2009" name="Science">
        <title>Green evolution and dynamic adaptations revealed by genomes of the marine picoeukaryotes Micromonas.</title>
        <authorList>
            <person name="Worden A.Z."/>
            <person name="Lee J.H."/>
            <person name="Mock T."/>
            <person name="Rouze P."/>
            <person name="Simmons M.P."/>
            <person name="Aerts A.L."/>
            <person name="Allen A.E."/>
            <person name="Cuvelier M.L."/>
            <person name="Derelle E."/>
            <person name="Everett M.V."/>
            <person name="Foulon E."/>
            <person name="Grimwood J."/>
            <person name="Gundlach H."/>
            <person name="Henrissat B."/>
            <person name="Napoli C."/>
            <person name="McDonald S.M."/>
            <person name="Parker M.S."/>
            <person name="Rombauts S."/>
            <person name="Salamov A."/>
            <person name="Von Dassow P."/>
            <person name="Badger J.H."/>
            <person name="Coutinho P.M."/>
            <person name="Demir E."/>
            <person name="Dubchak I."/>
            <person name="Gentemann C."/>
            <person name="Eikrem W."/>
            <person name="Gready J.E."/>
            <person name="John U."/>
            <person name="Lanier W."/>
            <person name="Lindquist E.A."/>
            <person name="Lucas S."/>
            <person name="Mayer K.F."/>
            <person name="Moreau H."/>
            <person name="Not F."/>
            <person name="Otillar R."/>
            <person name="Panaud O."/>
            <person name="Pangilinan J."/>
            <person name="Paulsen I."/>
            <person name="Piegu B."/>
            <person name="Poliakov A."/>
            <person name="Robbens S."/>
            <person name="Schmutz J."/>
            <person name="Toulza E."/>
            <person name="Wyss T."/>
            <person name="Zelensky A."/>
            <person name="Zhou K."/>
            <person name="Armbrust E.V."/>
            <person name="Bhattacharya D."/>
            <person name="Goodenough U.W."/>
            <person name="Van de Peer Y."/>
            <person name="Grigoriev I.V."/>
        </authorList>
    </citation>
    <scope>NUCLEOTIDE SEQUENCE [LARGE SCALE GENOMIC DNA]</scope>
    <source>
        <strain evidence="10">RCC299 / NOUM17</strain>
    </source>
</reference>
<dbReference type="InterPro" id="IPR045196">
    <property type="entry name" value="IF2/IF5"/>
</dbReference>
<evidence type="ECO:0000256" key="1">
    <source>
        <dbReference type="ARBA" id="ARBA00010397"/>
    </source>
</evidence>
<keyword evidence="5" id="KW-0342">GTP-binding</keyword>
<dbReference type="PROSITE" id="PS51363">
    <property type="entry name" value="W2"/>
    <property type="match status" value="1"/>
</dbReference>
<dbReference type="FunFam" id="3.30.30.170:FF:000002">
    <property type="entry name" value="Eukaryotic translation initiation factor 5"/>
    <property type="match status" value="1"/>
</dbReference>
<dbReference type="SUPFAM" id="SSF100966">
    <property type="entry name" value="Translation initiation factor 2 beta, aIF2beta, N-terminal domain"/>
    <property type="match status" value="1"/>
</dbReference>
<dbReference type="GO" id="GO:0071074">
    <property type="term" value="F:eukaryotic initiation factor eIF2 binding"/>
    <property type="evidence" value="ECO:0007669"/>
    <property type="project" value="TreeGrafter"/>
</dbReference>
<evidence type="ECO:0000256" key="4">
    <source>
        <dbReference type="ARBA" id="ARBA00022917"/>
    </source>
</evidence>
<dbReference type="Gene3D" id="1.25.40.180">
    <property type="match status" value="1"/>
</dbReference>
<dbReference type="SUPFAM" id="SSF75689">
    <property type="entry name" value="Zinc-binding domain of translation initiation factor 2 beta"/>
    <property type="match status" value="1"/>
</dbReference>
<feature type="domain" description="W2" evidence="8">
    <location>
        <begin position="289"/>
        <end position="456"/>
    </location>
</feature>
<dbReference type="RefSeq" id="XP_002500069.1">
    <property type="nucleotide sequence ID" value="XM_002500023.1"/>
</dbReference>
<dbReference type="InterPro" id="IPR002735">
    <property type="entry name" value="Transl_init_fac_IF2/IF5_dom"/>
</dbReference>
<dbReference type="OMA" id="MLNLKCA"/>
<dbReference type="Proteomes" id="UP000002009">
    <property type="component" value="Chromosome 2"/>
</dbReference>
<evidence type="ECO:0000256" key="3">
    <source>
        <dbReference type="ARBA" id="ARBA00022741"/>
    </source>
</evidence>
<proteinExistence type="inferred from homology"/>
<accession>C1E0M6</accession>
<keyword evidence="3" id="KW-0547">Nucleotide-binding</keyword>
<dbReference type="Gene3D" id="2.20.25.350">
    <property type="match status" value="1"/>
</dbReference>
<organism evidence="9 10">
    <name type="scientific">Micromonas commoda (strain RCC299 / NOUM17 / CCMP2709)</name>
    <name type="common">Picoplanktonic green alga</name>
    <dbReference type="NCBI Taxonomy" id="296587"/>
    <lineage>
        <taxon>Eukaryota</taxon>
        <taxon>Viridiplantae</taxon>
        <taxon>Chlorophyta</taxon>
        <taxon>Mamiellophyceae</taxon>
        <taxon>Mamiellales</taxon>
        <taxon>Mamiellaceae</taxon>
        <taxon>Micromonas</taxon>
    </lineage>
</organism>
<dbReference type="PANTHER" id="PTHR23001">
    <property type="entry name" value="EUKARYOTIC TRANSLATION INITIATION FACTOR"/>
    <property type="match status" value="1"/>
</dbReference>
<dbReference type="GO" id="GO:0005829">
    <property type="term" value="C:cytosol"/>
    <property type="evidence" value="ECO:0007669"/>
    <property type="project" value="TreeGrafter"/>
</dbReference>
<gene>
    <name evidence="9" type="ORF">MICPUN_56138</name>
</gene>
<dbReference type="SMART" id="SM00653">
    <property type="entry name" value="eIF2B_5"/>
    <property type="match status" value="1"/>
</dbReference>
<dbReference type="InterPro" id="IPR016189">
    <property type="entry name" value="Transl_init_fac_IF2/IF5_N"/>
</dbReference>
<dbReference type="SUPFAM" id="SSF48371">
    <property type="entry name" value="ARM repeat"/>
    <property type="match status" value="1"/>
</dbReference>
<evidence type="ECO:0000259" key="8">
    <source>
        <dbReference type="PROSITE" id="PS51363"/>
    </source>
</evidence>
<evidence type="ECO:0000313" key="9">
    <source>
        <dbReference type="EMBL" id="ACO61327.1"/>
    </source>
</evidence>
<protein>
    <recommendedName>
        <fullName evidence="8">W2 domain-containing protein</fullName>
    </recommendedName>
</protein>
<feature type="compositionally biased region" description="Basic residues" evidence="7">
    <location>
        <begin position="195"/>
        <end position="211"/>
    </location>
</feature>
<dbReference type="KEGG" id="mis:MICPUN_56138"/>
<keyword evidence="4" id="KW-0648">Protein biosynthesis</keyword>
<name>C1E0M6_MICCC</name>
<dbReference type="GO" id="GO:0003743">
    <property type="term" value="F:translation initiation factor activity"/>
    <property type="evidence" value="ECO:0007669"/>
    <property type="project" value="UniProtKB-KW"/>
</dbReference>
<dbReference type="SMART" id="SM00515">
    <property type="entry name" value="eIF5C"/>
    <property type="match status" value="1"/>
</dbReference>
<dbReference type="eggNOG" id="KOG2767">
    <property type="taxonomic scope" value="Eukaryota"/>
</dbReference>
<dbReference type="AlphaFoldDB" id="C1E0M6"/>
<dbReference type="InterPro" id="IPR016190">
    <property type="entry name" value="Transl_init_fac_IF2/IF5_Zn-bd"/>
</dbReference>
<dbReference type="GeneID" id="8240782"/>
<sequence>MATVNIGASNAGDQFYRYKMPAIQSKIEGRGNGIKTNIPNMVDVAKALARPPTYTTKYMGYELGALTKCDEKSGTYIVNGAHSAQVLAQHLEGFIKRFVQCHSCGNPETVINITKKDTIQLKCKACGFVSDVDMRHKLTTFILKNPPEKDKNASKKDKQLRRAEKEREEEGAELDRQAEEERRRKKAEKKEKKEGKSKKEKKEKKEKKSKKSKDDDDDDEASGSPKRDSDSEPEPSDDDDDDTVWATDTSAAAALARAKEQLTDASAAMVTVADDLEKKVALEEAAKAAAEESESEEEEDERIAKLRGYISKHDAAETAEYLVSDKLGVESKELGVHFLVEALLDEDEPLVPQVKAKKAYMIAACGQDAKLQMALTCALELFITESAPEEFKKYVEILKVLYDEDVLEEEIILKWGADPKSAARFGVELETSQLVRKQVKPFLEWLATADDDSDSD</sequence>
<dbReference type="InParanoid" id="C1E0M6"/>
<dbReference type="InterPro" id="IPR003307">
    <property type="entry name" value="W2_domain"/>
</dbReference>
<comment type="function">
    <text evidence="6">Catalyzes the hydrolysis of GTP bound to the 40S ribosomal initiation complex (40S.mRNA.Met-tRNA[F].eIF-2.GTP) with the subsequent joining of a 60S ribosomal subunit resulting in the release of eIF-2 and the guanine nucleotide. The subsequent joining of a 60S ribosomal subunit results in the formation of a functional 80S initiation complex (80S.mRNA.Met-tRNA[F]).</text>
</comment>
<dbReference type="STRING" id="296587.C1E0M6"/>
<evidence type="ECO:0000256" key="6">
    <source>
        <dbReference type="ARBA" id="ARBA00025032"/>
    </source>
</evidence>
<dbReference type="PANTHER" id="PTHR23001:SF7">
    <property type="entry name" value="EUKARYOTIC TRANSLATION INITIATION FACTOR 5"/>
    <property type="match status" value="1"/>
</dbReference>
<dbReference type="EMBL" id="CP001323">
    <property type="protein sequence ID" value="ACO61327.1"/>
    <property type="molecule type" value="Genomic_DNA"/>
</dbReference>
<dbReference type="GO" id="GO:0005092">
    <property type="term" value="F:GDP-dissociation inhibitor activity"/>
    <property type="evidence" value="ECO:0007669"/>
    <property type="project" value="TreeGrafter"/>
</dbReference>
<dbReference type="Pfam" id="PF01873">
    <property type="entry name" value="eIF-5_eIF-2B"/>
    <property type="match status" value="1"/>
</dbReference>
<feature type="compositionally biased region" description="Acidic residues" evidence="7">
    <location>
        <begin position="231"/>
        <end position="243"/>
    </location>
</feature>
<evidence type="ECO:0000313" key="10">
    <source>
        <dbReference type="Proteomes" id="UP000002009"/>
    </source>
</evidence>
<feature type="compositionally biased region" description="Basic and acidic residues" evidence="7">
    <location>
        <begin position="146"/>
        <end position="194"/>
    </location>
</feature>
<dbReference type="CDD" id="cd11561">
    <property type="entry name" value="W2_eIF5"/>
    <property type="match status" value="1"/>
</dbReference>
<comment type="similarity">
    <text evidence="1">Belongs to the eIF-2-beta/eIF-5 family.</text>
</comment>
<dbReference type="Gene3D" id="3.30.30.170">
    <property type="match status" value="1"/>
</dbReference>
<evidence type="ECO:0000256" key="2">
    <source>
        <dbReference type="ARBA" id="ARBA00022540"/>
    </source>
</evidence>
<keyword evidence="2" id="KW-0396">Initiation factor</keyword>
<feature type="region of interest" description="Disordered" evidence="7">
    <location>
        <begin position="143"/>
        <end position="244"/>
    </location>
</feature>
<dbReference type="OrthoDB" id="10250831at2759"/>